<dbReference type="SUPFAM" id="SSF48726">
    <property type="entry name" value="Immunoglobulin"/>
    <property type="match status" value="2"/>
</dbReference>
<gene>
    <name evidence="7" type="primary">LOC113112842</name>
</gene>
<dbReference type="InterPro" id="IPR050671">
    <property type="entry name" value="CD300_family_receptors"/>
</dbReference>
<accession>A0A6P6QLZ9</accession>
<feature type="transmembrane region" description="Helical" evidence="4">
    <location>
        <begin position="281"/>
        <end position="304"/>
    </location>
</feature>
<evidence type="ECO:0000256" key="3">
    <source>
        <dbReference type="ARBA" id="ARBA00023136"/>
    </source>
</evidence>
<keyword evidence="4" id="KW-1133">Transmembrane helix</keyword>
<dbReference type="GeneID" id="113112842"/>
<evidence type="ECO:0000256" key="4">
    <source>
        <dbReference type="SAM" id="Phobius"/>
    </source>
</evidence>
<protein>
    <submittedName>
        <fullName evidence="7">Uncharacterized protein LOC113112842 isoform X3</fullName>
    </submittedName>
</protein>
<dbReference type="AlphaFoldDB" id="A0A6P6QLZ9"/>
<keyword evidence="6" id="KW-1185">Reference proteome</keyword>
<dbReference type="PROSITE" id="PS50835">
    <property type="entry name" value="IG_LIKE"/>
    <property type="match status" value="2"/>
</dbReference>
<evidence type="ECO:0000313" key="7">
    <source>
        <dbReference type="RefSeq" id="XP_026134554.1"/>
    </source>
</evidence>
<dbReference type="InterPro" id="IPR003599">
    <property type="entry name" value="Ig_sub"/>
</dbReference>
<dbReference type="PANTHER" id="PTHR11860">
    <property type="entry name" value="POLYMERIC-IMMUNOGLOBULIN RECEPTOR"/>
    <property type="match status" value="1"/>
</dbReference>
<dbReference type="RefSeq" id="XP_026134554.1">
    <property type="nucleotide sequence ID" value="XM_026278769.1"/>
</dbReference>
<dbReference type="GO" id="GO:0004888">
    <property type="term" value="F:transmembrane signaling receptor activity"/>
    <property type="evidence" value="ECO:0007669"/>
    <property type="project" value="TreeGrafter"/>
</dbReference>
<organism evidence="6 7">
    <name type="scientific">Carassius auratus</name>
    <name type="common">Goldfish</name>
    <dbReference type="NCBI Taxonomy" id="7957"/>
    <lineage>
        <taxon>Eukaryota</taxon>
        <taxon>Metazoa</taxon>
        <taxon>Chordata</taxon>
        <taxon>Craniata</taxon>
        <taxon>Vertebrata</taxon>
        <taxon>Euteleostomi</taxon>
        <taxon>Actinopterygii</taxon>
        <taxon>Neopterygii</taxon>
        <taxon>Teleostei</taxon>
        <taxon>Ostariophysi</taxon>
        <taxon>Cypriniformes</taxon>
        <taxon>Cyprinidae</taxon>
        <taxon>Cyprininae</taxon>
        <taxon>Carassius</taxon>
    </lineage>
</organism>
<dbReference type="InterPro" id="IPR013783">
    <property type="entry name" value="Ig-like_fold"/>
</dbReference>
<dbReference type="SMART" id="SM00409">
    <property type="entry name" value="IG"/>
    <property type="match status" value="2"/>
</dbReference>
<evidence type="ECO:0000256" key="2">
    <source>
        <dbReference type="ARBA" id="ARBA00022692"/>
    </source>
</evidence>
<keyword evidence="3 4" id="KW-0472">Membrane</keyword>
<dbReference type="InterPro" id="IPR036179">
    <property type="entry name" value="Ig-like_dom_sf"/>
</dbReference>
<dbReference type="PANTHER" id="PTHR11860:SF87">
    <property type="entry name" value="CMRF35-LIKE MOLECULE 8"/>
    <property type="match status" value="1"/>
</dbReference>
<feature type="domain" description="Ig-like" evidence="5">
    <location>
        <begin position="155"/>
        <end position="252"/>
    </location>
</feature>
<dbReference type="CDD" id="cd05716">
    <property type="entry name" value="IgV_pIgR_like"/>
    <property type="match status" value="1"/>
</dbReference>
<evidence type="ECO:0000259" key="5">
    <source>
        <dbReference type="PROSITE" id="PS50835"/>
    </source>
</evidence>
<name>A0A6P6QLZ9_CARAU</name>
<dbReference type="Gene3D" id="2.60.40.10">
    <property type="entry name" value="Immunoglobulins"/>
    <property type="match status" value="2"/>
</dbReference>
<dbReference type="InterPro" id="IPR007110">
    <property type="entry name" value="Ig-like_dom"/>
</dbReference>
<dbReference type="Proteomes" id="UP000515129">
    <property type="component" value="Chromosome 2"/>
</dbReference>
<keyword evidence="2 4" id="KW-0812">Transmembrane</keyword>
<dbReference type="GO" id="GO:0005886">
    <property type="term" value="C:plasma membrane"/>
    <property type="evidence" value="ECO:0007669"/>
    <property type="project" value="TreeGrafter"/>
</dbReference>
<reference evidence="7" key="1">
    <citation type="submission" date="2025-08" db="UniProtKB">
        <authorList>
            <consortium name="RefSeq"/>
        </authorList>
    </citation>
    <scope>IDENTIFICATION</scope>
    <source>
        <strain evidence="7">Wakin</strain>
        <tissue evidence="7">Muscle</tissue>
    </source>
</reference>
<comment type="subcellular location">
    <subcellularLocation>
        <location evidence="1">Membrane</location>
    </subcellularLocation>
</comment>
<evidence type="ECO:0000313" key="6">
    <source>
        <dbReference type="Proteomes" id="UP000515129"/>
    </source>
</evidence>
<evidence type="ECO:0000256" key="1">
    <source>
        <dbReference type="ARBA" id="ARBA00004370"/>
    </source>
</evidence>
<dbReference type="InterPro" id="IPR013106">
    <property type="entry name" value="Ig_V-set"/>
</dbReference>
<feature type="domain" description="Ig-like" evidence="5">
    <location>
        <begin position="43"/>
        <end position="150"/>
    </location>
</feature>
<dbReference type="Pfam" id="PF07686">
    <property type="entry name" value="V-set"/>
    <property type="match status" value="2"/>
</dbReference>
<proteinExistence type="predicted"/>
<sequence>MSSCFFSIMHMMKMQGEETLQCFNRRTDSLKFIVFFLWLITAPEGRTGSVSRRLTVQTGGSLIIPCHYDRKYTDHKKYWCFDAKSAYNYCSILAYANETKGRVSVIDHPDQSFFTVTMRNLQNEDTGAYWCVVEIGGIFERDESEQLYLTVQSAPDVSVVSSSVSGHEGGDISVQCFYSSRYKSKLKQWCRYKDQSCYTVGRTNTSQNSSVQISDDGRRSFTVLMTGLRLTDSGWYYCSAGDLQAPVQLNVSENSQVPFLTVNEQKSESVTTEVSERNGNYLYLELWIPAVVLLMVIVIFVSAVKLRKKHNRNEYITEVNRVRASDTGNGSSSVLAENDVTYTSVIVQTKTKASSPVSVEDEVTYSSVHKWKPLNT</sequence>